<dbReference type="EMBL" id="KN822942">
    <property type="protein sequence ID" value="KIO34770.1"/>
    <property type="molecule type" value="Genomic_DNA"/>
</dbReference>
<accession>A0A0C3QNI2</accession>
<dbReference type="InterPro" id="IPR011333">
    <property type="entry name" value="SKP1/BTB/POZ_sf"/>
</dbReference>
<protein>
    <recommendedName>
        <fullName evidence="4">BTB domain-containing protein</fullName>
    </recommendedName>
</protein>
<evidence type="ECO:0000313" key="2">
    <source>
        <dbReference type="EMBL" id="KIO34770.1"/>
    </source>
</evidence>
<evidence type="ECO:0000313" key="3">
    <source>
        <dbReference type="Proteomes" id="UP000054248"/>
    </source>
</evidence>
<feature type="region of interest" description="Disordered" evidence="1">
    <location>
        <begin position="1"/>
        <end position="36"/>
    </location>
</feature>
<dbReference type="HOGENOM" id="CLU_084530_0_0_1"/>
<dbReference type="AlphaFoldDB" id="A0A0C3QNI2"/>
<reference evidence="3" key="2">
    <citation type="submission" date="2015-01" db="EMBL/GenBank/DDBJ databases">
        <title>Evolutionary Origins and Diversification of the Mycorrhizal Mutualists.</title>
        <authorList>
            <consortium name="DOE Joint Genome Institute"/>
            <consortium name="Mycorrhizal Genomics Consortium"/>
            <person name="Kohler A."/>
            <person name="Kuo A."/>
            <person name="Nagy L.G."/>
            <person name="Floudas D."/>
            <person name="Copeland A."/>
            <person name="Barry K.W."/>
            <person name="Cichocki N."/>
            <person name="Veneault-Fourrey C."/>
            <person name="LaButti K."/>
            <person name="Lindquist E.A."/>
            <person name="Lipzen A."/>
            <person name="Lundell T."/>
            <person name="Morin E."/>
            <person name="Murat C."/>
            <person name="Riley R."/>
            <person name="Ohm R."/>
            <person name="Sun H."/>
            <person name="Tunlid A."/>
            <person name="Henrissat B."/>
            <person name="Grigoriev I.V."/>
            <person name="Hibbett D.S."/>
            <person name="Martin F."/>
        </authorList>
    </citation>
    <scope>NUCLEOTIDE SEQUENCE [LARGE SCALE GENOMIC DNA]</scope>
    <source>
        <strain evidence="3">MUT 4182</strain>
    </source>
</reference>
<dbReference type="Gene3D" id="3.30.710.10">
    <property type="entry name" value="Potassium Channel Kv1.1, Chain A"/>
    <property type="match status" value="1"/>
</dbReference>
<dbReference type="OrthoDB" id="3335429at2759"/>
<sequence>MEAGSSVFRDMFGTCDDLPPTSEKSGGAGLDSQSSSMEIHEGTEIFGLFLGLLHSDPTEMSKSTEANKSEGGAAPSDDWDTRTQGTMDVESTEVANHSLPSLIPLPILRPLLDLADKYDISPSYLEALHDHLKRNAPESPLEVYSLATQLELPSVASAASSFLLSRPMATYTTEEVERYFPTIRSYHLLVRLQAYRKMKLRDVLSKEVLFPHDYGKCSRHGDEASKLWQEHRDEVCTRITPSLNVVGEMAELRKAPRFHKCDTCIKGLSAAIDMLQYKVNKVPWSLERVPEKLTEWEERAMKRQG</sequence>
<name>A0A0C3QNI2_9AGAM</name>
<organism evidence="2 3">
    <name type="scientific">Tulasnella calospora MUT 4182</name>
    <dbReference type="NCBI Taxonomy" id="1051891"/>
    <lineage>
        <taxon>Eukaryota</taxon>
        <taxon>Fungi</taxon>
        <taxon>Dikarya</taxon>
        <taxon>Basidiomycota</taxon>
        <taxon>Agaricomycotina</taxon>
        <taxon>Agaricomycetes</taxon>
        <taxon>Cantharellales</taxon>
        <taxon>Tulasnellaceae</taxon>
        <taxon>Tulasnella</taxon>
    </lineage>
</organism>
<proteinExistence type="predicted"/>
<reference evidence="2 3" key="1">
    <citation type="submission" date="2014-04" db="EMBL/GenBank/DDBJ databases">
        <authorList>
            <consortium name="DOE Joint Genome Institute"/>
            <person name="Kuo A."/>
            <person name="Girlanda M."/>
            <person name="Perotto S."/>
            <person name="Kohler A."/>
            <person name="Nagy L.G."/>
            <person name="Floudas D."/>
            <person name="Copeland A."/>
            <person name="Barry K.W."/>
            <person name="Cichocki N."/>
            <person name="Veneault-Fourrey C."/>
            <person name="LaButti K."/>
            <person name="Lindquist E.A."/>
            <person name="Lipzen A."/>
            <person name="Lundell T."/>
            <person name="Morin E."/>
            <person name="Murat C."/>
            <person name="Sun H."/>
            <person name="Tunlid A."/>
            <person name="Henrissat B."/>
            <person name="Grigoriev I.V."/>
            <person name="Hibbett D.S."/>
            <person name="Martin F."/>
            <person name="Nordberg H.P."/>
            <person name="Cantor M.N."/>
            <person name="Hua S.X."/>
        </authorList>
    </citation>
    <scope>NUCLEOTIDE SEQUENCE [LARGE SCALE GENOMIC DNA]</scope>
    <source>
        <strain evidence="2 3">MUT 4182</strain>
    </source>
</reference>
<feature type="region of interest" description="Disordered" evidence="1">
    <location>
        <begin position="59"/>
        <end position="83"/>
    </location>
</feature>
<dbReference type="Proteomes" id="UP000054248">
    <property type="component" value="Unassembled WGS sequence"/>
</dbReference>
<gene>
    <name evidence="2" type="ORF">M407DRAFT_16722</name>
</gene>
<evidence type="ECO:0008006" key="4">
    <source>
        <dbReference type="Google" id="ProtNLM"/>
    </source>
</evidence>
<dbReference type="STRING" id="1051891.A0A0C3QNI2"/>
<evidence type="ECO:0000256" key="1">
    <source>
        <dbReference type="SAM" id="MobiDB-lite"/>
    </source>
</evidence>
<keyword evidence="3" id="KW-1185">Reference proteome</keyword>